<name>F0VMY0_NEOCL</name>
<evidence type="ECO:0000313" key="2">
    <source>
        <dbReference type="EMBL" id="CBZ55076.1"/>
    </source>
</evidence>
<dbReference type="OMA" id="HIAPFWR"/>
<dbReference type="AlphaFoldDB" id="F0VMY0"/>
<feature type="region of interest" description="Disordered" evidence="1">
    <location>
        <begin position="1"/>
        <end position="55"/>
    </location>
</feature>
<feature type="compositionally biased region" description="Polar residues" evidence="1">
    <location>
        <begin position="114"/>
        <end position="138"/>
    </location>
</feature>
<gene>
    <name evidence="2" type="ORF">NCLIV_055010</name>
</gene>
<evidence type="ECO:0000256" key="1">
    <source>
        <dbReference type="SAM" id="MobiDB-lite"/>
    </source>
</evidence>
<dbReference type="InParanoid" id="F0VMY0"/>
<dbReference type="Proteomes" id="UP000007494">
    <property type="component" value="Chromosome XI"/>
</dbReference>
<feature type="compositionally biased region" description="Polar residues" evidence="1">
    <location>
        <begin position="24"/>
        <end position="35"/>
    </location>
</feature>
<sequence>MKMAEHGTSTSSKKKRLAVYLEHTSPSLNTGSNAPTPEDAQGDTAVSCGATSGQGQRVQIVAHAVKALFQRSKASRCPSSPHLSLNDDATKPSKPSKYGKEDSSTFPSAASLPSDGTTSSDEEGITSSSRDASQPISSSGVSTLLWARSLFGEEEEELLSNNRVSTRTLLVGEGQRGDSTYEPSKATDHTQVNGQEHLAERVEKMKFRSLKVGPASVGGLHIPVIATSLDLHIAPFWRTGTEQEVSLQAYDPREGGGGVHSYGLILGEEGDTWFRSKRLGLESYFYFSVDCPHCVFPYAGSSGVAENSGRVTERLQKETQNCCS</sequence>
<accession>F0VMY0</accession>
<dbReference type="VEuPathDB" id="ToxoDB:NCLIV_055010"/>
<dbReference type="RefSeq" id="XP_003885104.1">
    <property type="nucleotide sequence ID" value="XM_003885055.1"/>
</dbReference>
<dbReference type="GeneID" id="13446791"/>
<keyword evidence="3" id="KW-1185">Reference proteome</keyword>
<feature type="region of interest" description="Disordered" evidence="1">
    <location>
        <begin position="71"/>
        <end position="138"/>
    </location>
</feature>
<organism evidence="2 3">
    <name type="scientific">Neospora caninum (strain Liverpool)</name>
    <dbReference type="NCBI Taxonomy" id="572307"/>
    <lineage>
        <taxon>Eukaryota</taxon>
        <taxon>Sar</taxon>
        <taxon>Alveolata</taxon>
        <taxon>Apicomplexa</taxon>
        <taxon>Conoidasida</taxon>
        <taxon>Coccidia</taxon>
        <taxon>Eucoccidiorida</taxon>
        <taxon>Eimeriorina</taxon>
        <taxon>Sarcocystidae</taxon>
        <taxon>Neospora</taxon>
    </lineage>
</organism>
<dbReference type="EMBL" id="FR823392">
    <property type="protein sequence ID" value="CBZ55076.1"/>
    <property type="molecule type" value="Genomic_DNA"/>
</dbReference>
<protein>
    <submittedName>
        <fullName evidence="2">Uncharacterized protein</fullName>
    </submittedName>
</protein>
<dbReference type="eggNOG" id="ENOG502R06V">
    <property type="taxonomic scope" value="Eukaryota"/>
</dbReference>
<reference evidence="3" key="1">
    <citation type="journal article" date="2012" name="PLoS Pathog.">
        <title>Comparative genomics of the apicomplexan parasites Toxoplasma gondii and Neospora caninum: Coccidia differing in host range and transmission strategy.</title>
        <authorList>
            <person name="Reid A.J."/>
            <person name="Vermont S.J."/>
            <person name="Cotton J.A."/>
            <person name="Harris D."/>
            <person name="Hill-Cawthorne G.A."/>
            <person name="Konen-Waisman S."/>
            <person name="Latham S.M."/>
            <person name="Mourier T."/>
            <person name="Norton R."/>
            <person name="Quail M.A."/>
            <person name="Sanders M."/>
            <person name="Shanmugam D."/>
            <person name="Sohal A."/>
            <person name="Wasmuth J.D."/>
            <person name="Brunk B."/>
            <person name="Grigg M.E."/>
            <person name="Howard J.C."/>
            <person name="Parkinson J."/>
            <person name="Roos D.S."/>
            <person name="Trees A.J."/>
            <person name="Berriman M."/>
            <person name="Pain A."/>
            <person name="Wastling J.M."/>
        </authorList>
    </citation>
    <scope>NUCLEOTIDE SEQUENCE [LARGE SCALE GENOMIC DNA]</scope>
    <source>
        <strain evidence="3">Liverpool</strain>
    </source>
</reference>
<proteinExistence type="predicted"/>
<dbReference type="OrthoDB" id="333598at2759"/>
<evidence type="ECO:0000313" key="3">
    <source>
        <dbReference type="Proteomes" id="UP000007494"/>
    </source>
</evidence>